<keyword evidence="3" id="KW-1185">Reference proteome</keyword>
<dbReference type="InterPro" id="IPR023213">
    <property type="entry name" value="CAT-like_dom_sf"/>
</dbReference>
<proteinExistence type="predicted"/>
<dbReference type="OrthoDB" id="3355480at2759"/>
<dbReference type="PANTHER" id="PTHR42034:SF1">
    <property type="entry name" value="CONDENSATION DOMAIN-CONTAINING PROTEIN"/>
    <property type="match status" value="1"/>
</dbReference>
<accession>A0A8H6XDI3</accession>
<feature type="compositionally biased region" description="Basic and acidic residues" evidence="1">
    <location>
        <begin position="412"/>
        <end position="423"/>
    </location>
</feature>
<dbReference type="PANTHER" id="PTHR42034">
    <property type="entry name" value="CHROMOSOME 7, WHOLE GENOME SHOTGUN SEQUENCE-RELATED"/>
    <property type="match status" value="1"/>
</dbReference>
<evidence type="ECO:0000256" key="1">
    <source>
        <dbReference type="SAM" id="MobiDB-lite"/>
    </source>
</evidence>
<dbReference type="AlphaFoldDB" id="A0A8H6XDI3"/>
<keyword evidence="2" id="KW-0808">Transferase</keyword>
<dbReference type="Proteomes" id="UP000623467">
    <property type="component" value="Unassembled WGS sequence"/>
</dbReference>
<organism evidence="2 3">
    <name type="scientific">Mycena sanguinolenta</name>
    <dbReference type="NCBI Taxonomy" id="230812"/>
    <lineage>
        <taxon>Eukaryota</taxon>
        <taxon>Fungi</taxon>
        <taxon>Dikarya</taxon>
        <taxon>Basidiomycota</taxon>
        <taxon>Agaricomycotina</taxon>
        <taxon>Agaricomycetes</taxon>
        <taxon>Agaricomycetidae</taxon>
        <taxon>Agaricales</taxon>
        <taxon>Marasmiineae</taxon>
        <taxon>Mycenaceae</taxon>
        <taxon>Mycena</taxon>
    </lineage>
</organism>
<gene>
    <name evidence="2" type="ORF">MSAN_02148300</name>
</gene>
<feature type="region of interest" description="Disordered" evidence="1">
    <location>
        <begin position="406"/>
        <end position="440"/>
    </location>
</feature>
<evidence type="ECO:0000313" key="2">
    <source>
        <dbReference type="EMBL" id="KAF7339345.1"/>
    </source>
</evidence>
<protein>
    <submittedName>
        <fullName evidence="2">Putative 15-O-acetyltransferase Tri3</fullName>
    </submittedName>
</protein>
<dbReference type="EMBL" id="JACAZH010000031">
    <property type="protein sequence ID" value="KAF7339345.1"/>
    <property type="molecule type" value="Genomic_DNA"/>
</dbReference>
<dbReference type="Gene3D" id="3.30.559.10">
    <property type="entry name" value="Chloramphenicol acetyltransferase-like domain"/>
    <property type="match status" value="1"/>
</dbReference>
<comment type="caution">
    <text evidence="2">The sequence shown here is derived from an EMBL/GenBank/DDBJ whole genome shotgun (WGS) entry which is preliminary data.</text>
</comment>
<dbReference type="GO" id="GO:0016740">
    <property type="term" value="F:transferase activity"/>
    <property type="evidence" value="ECO:0007669"/>
    <property type="project" value="UniProtKB-KW"/>
</dbReference>
<reference evidence="2" key="1">
    <citation type="submission" date="2020-05" db="EMBL/GenBank/DDBJ databases">
        <title>Mycena genomes resolve the evolution of fungal bioluminescence.</title>
        <authorList>
            <person name="Tsai I.J."/>
        </authorList>
    </citation>
    <scope>NUCLEOTIDE SEQUENCE</scope>
    <source>
        <strain evidence="2">160909Yilan</strain>
    </source>
</reference>
<sequence>MATTMERVDSYSSDDTDDTLVLSPSYPNRLERQLGETEASYFLPSRESGVNDMYLHLGFRAPPEIMKRSRVCSVWAILRLKHPLLASHVKMHDYDDIRFVYVAPESAFDALDSADTSIDYRSQSKDEMIDSYLNGPRTLSNERLSYLVISYQSAEECSETSDASDLQTFDLLLCATHFLGDGMALHNFANDFFTLLASDKSDQDLISMLNDEWYSRWGGKKDHSVRLPSSLEDRLPRMKDGKLQRTARRVDFENSQAKLIGGHSFPRRFGNTRRTVVPTVSIDPERTKLMLKKCKAQSVSISAALFSIVNIAWAKTCDRNWEHPIMMYSALNLRPILTASEGFHDSYWYLAIGYFNVVLPAFIPKSDKDTEKIFWHRARAAKNQSASAAKSPMLVSRSLEMARKRGQQARRWAREDDEKERGTWKAPPPQPASKPIASKPPSSALIGLSLLGNLDGIYKHAAFPKIQLSDLTTGSRQRNSGMLLFGYTFAGKLWISLGYDEAGFDDKVEQFWANVLTAVDTLLG</sequence>
<dbReference type="Gene3D" id="3.30.559.30">
    <property type="entry name" value="Nonribosomal peptide synthetase, condensation domain"/>
    <property type="match status" value="1"/>
</dbReference>
<evidence type="ECO:0000313" key="3">
    <source>
        <dbReference type="Proteomes" id="UP000623467"/>
    </source>
</evidence>
<name>A0A8H6XDI3_9AGAR</name>